<dbReference type="InterPro" id="IPR056787">
    <property type="entry name" value="OB_HELZ2"/>
</dbReference>
<evidence type="ECO:0000313" key="9">
    <source>
        <dbReference type="Proteomes" id="UP001159428"/>
    </source>
</evidence>
<dbReference type="Proteomes" id="UP001159428">
    <property type="component" value="Unassembled WGS sequence"/>
</dbReference>
<feature type="domain" description="RNB" evidence="7">
    <location>
        <begin position="344"/>
        <end position="709"/>
    </location>
</feature>
<dbReference type="SMART" id="SM00955">
    <property type="entry name" value="RNB"/>
    <property type="match status" value="1"/>
</dbReference>
<dbReference type="SUPFAM" id="SSF52540">
    <property type="entry name" value="P-loop containing nucleoside triphosphate hydrolases"/>
    <property type="match status" value="1"/>
</dbReference>
<dbReference type="SUPFAM" id="SSF50249">
    <property type="entry name" value="Nucleic acid-binding proteins"/>
    <property type="match status" value="1"/>
</dbReference>
<dbReference type="GO" id="GO:0043139">
    <property type="term" value="F:5'-3' DNA helicase activity"/>
    <property type="evidence" value="ECO:0007669"/>
    <property type="project" value="TreeGrafter"/>
</dbReference>
<evidence type="ECO:0000256" key="5">
    <source>
        <dbReference type="ARBA" id="ARBA00022840"/>
    </source>
</evidence>
<feature type="region of interest" description="Disordered" evidence="6">
    <location>
        <begin position="32"/>
        <end position="68"/>
    </location>
</feature>
<dbReference type="FunFam" id="3.40.50.300:FF:001313">
    <property type="entry name" value="Helicase with zinc finger domain 2"/>
    <property type="match status" value="1"/>
</dbReference>
<evidence type="ECO:0000256" key="1">
    <source>
        <dbReference type="ARBA" id="ARBA00007913"/>
    </source>
</evidence>
<proteinExistence type="inferred from homology"/>
<dbReference type="InterPro" id="IPR012340">
    <property type="entry name" value="NA-bd_OB-fold"/>
</dbReference>
<dbReference type="InterPro" id="IPR047187">
    <property type="entry name" value="SF1_C_Upf1"/>
</dbReference>
<evidence type="ECO:0000313" key="8">
    <source>
        <dbReference type="EMBL" id="CAH3039824.1"/>
    </source>
</evidence>
<accession>A0AAU9VZX0</accession>
<keyword evidence="3" id="KW-0378">Hydrolase</keyword>
<dbReference type="InterPro" id="IPR041679">
    <property type="entry name" value="DNA2/NAM7-like_C"/>
</dbReference>
<gene>
    <name evidence="8" type="ORF">PMEA_00025420</name>
</gene>
<dbReference type="GO" id="GO:0003723">
    <property type="term" value="F:RNA binding"/>
    <property type="evidence" value="ECO:0007669"/>
    <property type="project" value="InterPro"/>
</dbReference>
<keyword evidence="4" id="KW-0347">Helicase</keyword>
<dbReference type="PANTHER" id="PTHR43788:SF16">
    <property type="entry name" value="HELICASE WITH ZINC FINGER 2"/>
    <property type="match status" value="1"/>
</dbReference>
<evidence type="ECO:0000256" key="2">
    <source>
        <dbReference type="ARBA" id="ARBA00022741"/>
    </source>
</evidence>
<dbReference type="InterPro" id="IPR041677">
    <property type="entry name" value="DNA2/NAM7_AAA_11"/>
</dbReference>
<sequence length="1703" mass="194466">MERFENEEKYIFYNIIKEFLQWTEETKAKKRQHFSQSGEYPLPQEASPASRRKSQVKEPSNESRKGKLDLSKFSHPIYDVKYINGHPKVRIVDVGFKTTLSDRRKRLTQSVTQEKFPDLERLRKLIREQPSTYRRATLQLNSKAGHLSFAVVSDTITPDIKINGRVKGAFDMDQVVVKVLNKLSISSDGLPSSRGKFVGVMQPIISHNERQFVCRIDPENTDVMIPINKSAPKILIPNSARAEKGSIAAKRQGKQRASENGVERKDLSEEECMFLVQFVKWIAGRNYPLGTIIRELPQQPTLENNMEILFAEHCIRKLFNGKCDEQVKRHFPPSWSIPPDEEQRRLKIDGAFTIDPENSKDLDDALSVEKLEHSGVYRVGVHVADVSYFVQPDTPLDEEALLRCSSYYPGHGYDSVPMLPRELSENHCSLLHNKSCLCLSVFFNMAEDGSQVGNPDIKETIVKSTCQLTYPQAQQVINGQDCSFLNVPKDTVDKIRQLSDLAQKMRKWRLREAASDHWSNKDEPGDYEAHELVEEMMIATNKEIAKFLYSQYRMITPLRTQLPPKEHRLSSWLKQFGKFIKLSLFPHAVYSDEELQRMTKDEGISELPKLMVQKSVWFDLFSAAESLDKVKLRQLTFNEKDHSQLAIAKRQFECIKQKARYVCEGDPDEAKGMPCHFSQRMDLYTHFTSPIRRYIDIVVHRLVLNLISERSTVAPSTDRVAEICRRSTFASANSKLFKKACNEVHLAAKLREKSHETTAVVSTIEDRKIRLEITKQEYDQVAKRQREIKLSTLQPFSAKHGGSEEIVLTWKLRLYIAPEGNITEKLDREREKVSILLSQELPEREVYYFPGERWEKLLKALQQENFELVTLLIREMDQLTRPQEQNTFHNGGKLGSNMEHTHEKQISLKKFDTVNIQLTAHMTHGVFHPEIQLFKITPGVHICVEHRKYPRECFTNAPCYQISGKYSTLADYIAAWEPVLDLEAATVAVNENDELTIHNLDVRWKMNSSGNQEGFFSLLSEYCKSRHINIHEGDFVCVRVEEETYMAKSSFVTSEGNKAEMDLDLENEGELAMTQLKSTPSLESNSSRSSRSSIWVGHCIIREARLSEESKIVSVRINLCQAASEFPKELLIGDIQRLSTLTIIHRPPIHRRMSAVLSRGLKNAPEVVEAICLGHEPSQGNFELPPSSHFSIPGGVPLNTYQNDAVRDALKKPFSLMQGPPGTGKTVTGAHIAYWFAYQNKTTISQPDQNPVESDNADKLIPSSQVIYCGPSNKSIDVVAKIMLPIPGLKILRVYSDLKEQAEFPLPNKPKPLRSFNNDDEAQELDEKLKKVALHHVIRADACPFAYELKEYERKFDQDKKKGLRTEDEHVDSYRELIEQAETWAFQSSGVQVILCTCAVSVKSSLMKSCKDNIKQCIVDECGMCMELESLLPIAFLAPQQVVLIGDHKQLQPVIHDKKAQNLGFQVSMFERLSGQAKMLQLQYRMHEEICKFPSEYFYNNQLETDSLVKEKGTALQSFWPVANVPIAFCHVVGEEEITVIKTALSNEQSKANVKEVRKAVHVAKCLIKNRGVSSSKIAILSPYKEQQARIRKALAETSQCKDICVTTIAKSQGTEWDYVILSLVRSMSDDDLDAEPSMYWVREHLGFLADEHLMNVGLTRACKGLCIIGNKNLLQHHSMWKDLIESFEKRHCVVNESTWPKK</sequence>
<dbReference type="InterPro" id="IPR050534">
    <property type="entry name" value="Coronavir_polyprotein_1ab"/>
</dbReference>
<protein>
    <recommendedName>
        <fullName evidence="7">RNB domain-containing protein</fullName>
    </recommendedName>
</protein>
<evidence type="ECO:0000259" key="7">
    <source>
        <dbReference type="SMART" id="SM00955"/>
    </source>
</evidence>
<comment type="caution">
    <text evidence="8">The sequence shown here is derived from an EMBL/GenBank/DDBJ whole genome shotgun (WGS) entry which is preliminary data.</text>
</comment>
<evidence type="ECO:0000256" key="4">
    <source>
        <dbReference type="ARBA" id="ARBA00022806"/>
    </source>
</evidence>
<dbReference type="Pfam" id="PF13086">
    <property type="entry name" value="AAA_11"/>
    <property type="match status" value="1"/>
</dbReference>
<dbReference type="Gene3D" id="3.40.50.300">
    <property type="entry name" value="P-loop containing nucleotide triphosphate hydrolases"/>
    <property type="match status" value="2"/>
</dbReference>
<dbReference type="EMBL" id="CALNXJ010000005">
    <property type="protein sequence ID" value="CAH3039824.1"/>
    <property type="molecule type" value="Genomic_DNA"/>
</dbReference>
<dbReference type="InterPro" id="IPR001900">
    <property type="entry name" value="RNase_II/R"/>
</dbReference>
<dbReference type="Pfam" id="PF00773">
    <property type="entry name" value="RNB"/>
    <property type="match status" value="1"/>
</dbReference>
<name>A0AAU9VZX0_9CNID</name>
<keyword evidence="9" id="KW-1185">Reference proteome</keyword>
<dbReference type="PANTHER" id="PTHR43788">
    <property type="entry name" value="DNA2/NAM7 HELICASE FAMILY MEMBER"/>
    <property type="match status" value="1"/>
</dbReference>
<keyword evidence="5" id="KW-0067">ATP-binding</keyword>
<feature type="compositionally biased region" description="Basic and acidic residues" evidence="6">
    <location>
        <begin position="55"/>
        <end position="68"/>
    </location>
</feature>
<dbReference type="Pfam" id="PF25049">
    <property type="entry name" value="OB_HELZ2"/>
    <property type="match status" value="1"/>
</dbReference>
<dbReference type="InterPro" id="IPR027417">
    <property type="entry name" value="P-loop_NTPase"/>
</dbReference>
<evidence type="ECO:0000256" key="6">
    <source>
        <dbReference type="SAM" id="MobiDB-lite"/>
    </source>
</evidence>
<comment type="similarity">
    <text evidence="1">Belongs to the DNA2/NAM7 helicase family.</text>
</comment>
<dbReference type="GO" id="GO:0005524">
    <property type="term" value="F:ATP binding"/>
    <property type="evidence" value="ECO:0007669"/>
    <property type="project" value="UniProtKB-KW"/>
</dbReference>
<evidence type="ECO:0000256" key="3">
    <source>
        <dbReference type="ARBA" id="ARBA00022801"/>
    </source>
</evidence>
<reference evidence="8 9" key="1">
    <citation type="submission" date="2022-05" db="EMBL/GenBank/DDBJ databases">
        <authorList>
            <consortium name="Genoscope - CEA"/>
            <person name="William W."/>
        </authorList>
    </citation>
    <scope>NUCLEOTIDE SEQUENCE [LARGE SCALE GENOMIC DNA]</scope>
</reference>
<organism evidence="8 9">
    <name type="scientific">Pocillopora meandrina</name>
    <dbReference type="NCBI Taxonomy" id="46732"/>
    <lineage>
        <taxon>Eukaryota</taxon>
        <taxon>Metazoa</taxon>
        <taxon>Cnidaria</taxon>
        <taxon>Anthozoa</taxon>
        <taxon>Hexacorallia</taxon>
        <taxon>Scleractinia</taxon>
        <taxon>Astrocoeniina</taxon>
        <taxon>Pocilloporidae</taxon>
        <taxon>Pocillopora</taxon>
    </lineage>
</organism>
<dbReference type="GO" id="GO:0016787">
    <property type="term" value="F:hydrolase activity"/>
    <property type="evidence" value="ECO:0007669"/>
    <property type="project" value="UniProtKB-KW"/>
</dbReference>
<dbReference type="GO" id="GO:0004540">
    <property type="term" value="F:RNA nuclease activity"/>
    <property type="evidence" value="ECO:0007669"/>
    <property type="project" value="InterPro"/>
</dbReference>
<keyword evidence="2" id="KW-0547">Nucleotide-binding</keyword>
<dbReference type="CDD" id="cd18808">
    <property type="entry name" value="SF1_C_Upf1"/>
    <property type="match status" value="1"/>
</dbReference>
<dbReference type="Pfam" id="PF13087">
    <property type="entry name" value="AAA_12"/>
    <property type="match status" value="1"/>
</dbReference>